<proteinExistence type="predicted"/>
<sequence length="52" mass="6256">MIYSSCEIVLESLNKKFQSENAKSKKERILKKAGKRENYTDDKKVFIVWRFQ</sequence>
<comment type="caution">
    <text evidence="1">The sequence shown here is derived from an EMBL/GenBank/DDBJ whole genome shotgun (WGS) entry which is preliminary data.</text>
</comment>
<dbReference type="EMBL" id="AIMC01000032">
    <property type="protein sequence ID" value="EJF74885.1"/>
    <property type="molecule type" value="Genomic_DNA"/>
</dbReference>
<organism evidence="1 2">
    <name type="scientific">Bartonella birtlesii LL-WM9</name>
    <dbReference type="NCBI Taxonomy" id="1094552"/>
    <lineage>
        <taxon>Bacteria</taxon>
        <taxon>Pseudomonadati</taxon>
        <taxon>Pseudomonadota</taxon>
        <taxon>Alphaproteobacteria</taxon>
        <taxon>Hyphomicrobiales</taxon>
        <taxon>Bartonellaceae</taxon>
        <taxon>Bartonella</taxon>
    </lineage>
</organism>
<evidence type="ECO:0000313" key="2">
    <source>
        <dbReference type="Proteomes" id="UP000008748"/>
    </source>
</evidence>
<name>J1IUQ2_9HYPH</name>
<accession>J1IUQ2</accession>
<dbReference type="PATRIC" id="fig|1094552.3.peg.1406"/>
<dbReference type="HOGENOM" id="CLU_3077122_0_0_5"/>
<keyword evidence="2" id="KW-1185">Reference proteome</keyword>
<dbReference type="AlphaFoldDB" id="J1IUQ2"/>
<reference evidence="1 2" key="1">
    <citation type="submission" date="2012-03" db="EMBL/GenBank/DDBJ databases">
        <title>The Genome Sequence of Bartonella birtlesii LL-WM9.</title>
        <authorList>
            <consortium name="The Broad Institute Genome Sequencing Platform"/>
            <consortium name="The Broad Institute Genome Sequencing Center for Infectious Disease"/>
            <person name="Feldgarden M."/>
            <person name="Kirby J."/>
            <person name="Kosoy M."/>
            <person name="Birtles R."/>
            <person name="Probert W.S."/>
            <person name="Chiaraviglio L."/>
            <person name="Young S.K."/>
            <person name="Zeng Q."/>
            <person name="Gargeya S."/>
            <person name="Fitzgerald M."/>
            <person name="Haas B."/>
            <person name="Abouelleil A."/>
            <person name="Alvarado L."/>
            <person name="Arachchi H.M."/>
            <person name="Berlin A."/>
            <person name="Chapman S.B."/>
            <person name="Gearin G."/>
            <person name="Goldberg J."/>
            <person name="Griggs A."/>
            <person name="Gujja S."/>
            <person name="Hansen M."/>
            <person name="Heiman D."/>
            <person name="Howarth C."/>
            <person name="Larimer J."/>
            <person name="Lui A."/>
            <person name="MacDonald P.J.P."/>
            <person name="McCowen C."/>
            <person name="Montmayeur A."/>
            <person name="Murphy C."/>
            <person name="Neiman D."/>
            <person name="Pearson M."/>
            <person name="Priest M."/>
            <person name="Roberts A."/>
            <person name="Saif S."/>
            <person name="Shea T."/>
            <person name="Sisk P."/>
            <person name="Stolte C."/>
            <person name="Sykes S."/>
            <person name="Wortman J."/>
            <person name="Nusbaum C."/>
            <person name="Birren B."/>
        </authorList>
    </citation>
    <scope>NUCLEOTIDE SEQUENCE [LARGE SCALE GENOMIC DNA]</scope>
    <source>
        <strain evidence="1 2">LL-WM9</strain>
    </source>
</reference>
<dbReference type="Proteomes" id="UP000008748">
    <property type="component" value="Unassembled WGS sequence"/>
</dbReference>
<evidence type="ECO:0000313" key="1">
    <source>
        <dbReference type="EMBL" id="EJF74885.1"/>
    </source>
</evidence>
<gene>
    <name evidence="1" type="ORF">ME7_01256</name>
</gene>
<protein>
    <submittedName>
        <fullName evidence="1">Uncharacterized protein</fullName>
    </submittedName>
</protein>